<dbReference type="EMBL" id="DS113438">
    <property type="protein sequence ID" value="EAY05856.1"/>
    <property type="molecule type" value="Genomic_DNA"/>
</dbReference>
<dbReference type="InterPro" id="IPR053139">
    <property type="entry name" value="Surface_bspA-like"/>
</dbReference>
<dbReference type="VEuPathDB" id="TrichDB:TVAGG3_0355940"/>
<gene>
    <name evidence="1" type="ORF">TVAG_284390</name>
</gene>
<dbReference type="Gene3D" id="3.80.10.10">
    <property type="entry name" value="Ribonuclease Inhibitor"/>
    <property type="match status" value="6"/>
</dbReference>
<keyword evidence="2" id="KW-1185">Reference proteome</keyword>
<dbReference type="Proteomes" id="UP000001542">
    <property type="component" value="Unassembled WGS sequence"/>
</dbReference>
<organism evidence="1 2">
    <name type="scientific">Trichomonas vaginalis (strain ATCC PRA-98 / G3)</name>
    <dbReference type="NCBI Taxonomy" id="412133"/>
    <lineage>
        <taxon>Eukaryota</taxon>
        <taxon>Metamonada</taxon>
        <taxon>Parabasalia</taxon>
        <taxon>Trichomonadida</taxon>
        <taxon>Trichomonadidae</taxon>
        <taxon>Trichomonas</taxon>
    </lineage>
</organism>
<dbReference type="PANTHER" id="PTHR45661:SF3">
    <property type="entry name" value="IG-LIKE DOMAIN-CONTAINING PROTEIN"/>
    <property type="match status" value="1"/>
</dbReference>
<protein>
    <submittedName>
        <fullName evidence="1">Surface antigen BspA-like</fullName>
    </submittedName>
</protein>
<dbReference type="InParanoid" id="A2EN97"/>
<dbReference type="VEuPathDB" id="TrichDB:TVAG_284390"/>
<sequence>MTNIIEIILPSELIEIGEFSFSSTSLSTIEFPRNLISIDPGAFSNCTLLRDVKIYETHLKIISKQLFMNTISLKNICIPETVEIIEKESFKFSSIENIVFPRNLQSIEDSAFFNCTKLTSISFNRTNITFIGDFSFKNCINLYKVNFSNHLRFLGQESFCNTNIRNLEFIGLRNVSSGTFMNNEHLSFCDFSQTSVEVFSTNLFKNCPNLSSIYYPHNLTYIEKSCFERTGFRYTILPSTVMRVKSMAFSFCPNLIYVELKNTKMKTIPKMMFFKCPLFDRINFPQNLTSIKEFSFSFTNMHNLTFPDSLQIIRNGLIDVHNLSIVNLSNTQIFCFESRMFMNCFCLDTIYLPPYLEEIQEYVFDGTRIKRLVVPFGCKLLPFVFSNSSLETIDLSHSNLTEILPNVFSDTLHLKNVIFPESLVVCCENAFNTSNIPELVFNGLQTLESNSLFCPLLEKIDFSKTNLKILPSFIFSKCPVLKEIILSETLQSIGSNSFHGTQLKEIICPRSLVDIEEEGFMNAIYLETLDLSLCHISTLQPRAFYNCMKLTEIKWPHHLETIQKSCFANSGLKNVTFPHTVTSIGESTFYQCLFLEKVDFGFCQITFIPKNCFFNCKSLKTVIFSHLKYKLTNHAFSTTSIRALTMPELEFDSGLFIQRCRTIEILDLSKTKIICFGKHFFSDCVKLRVLILPPTAEYFSVSAFSNCVSLEKIFYCGRITFSDDIEIPSNSEIEFYVSDIYPNSQIFGISVIRTTKCSEFNVSNIE</sequence>
<dbReference type="AlphaFoldDB" id="A2EN97"/>
<dbReference type="InterPro" id="IPR026906">
    <property type="entry name" value="LRR_5"/>
</dbReference>
<proteinExistence type="predicted"/>
<dbReference type="KEGG" id="tva:4763727"/>
<dbReference type="STRING" id="5722.A2EN97"/>
<dbReference type="InterPro" id="IPR001611">
    <property type="entry name" value="Leu-rich_rpt"/>
</dbReference>
<name>A2EN97_TRIV3</name>
<dbReference type="SUPFAM" id="SSF52058">
    <property type="entry name" value="L domain-like"/>
    <property type="match status" value="3"/>
</dbReference>
<dbReference type="OrthoDB" id="2013775at2759"/>
<dbReference type="RefSeq" id="XP_001318079.1">
    <property type="nucleotide sequence ID" value="XM_001318044.1"/>
</dbReference>
<reference evidence="1" key="1">
    <citation type="submission" date="2006-10" db="EMBL/GenBank/DDBJ databases">
        <authorList>
            <person name="Amadeo P."/>
            <person name="Zhao Q."/>
            <person name="Wortman J."/>
            <person name="Fraser-Liggett C."/>
            <person name="Carlton J."/>
        </authorList>
    </citation>
    <scope>NUCLEOTIDE SEQUENCE</scope>
    <source>
        <strain evidence="1">G3</strain>
    </source>
</reference>
<evidence type="ECO:0000313" key="2">
    <source>
        <dbReference type="Proteomes" id="UP000001542"/>
    </source>
</evidence>
<evidence type="ECO:0000313" key="1">
    <source>
        <dbReference type="EMBL" id="EAY05856.1"/>
    </source>
</evidence>
<accession>A2EN97</accession>
<dbReference type="Pfam" id="PF00560">
    <property type="entry name" value="LRR_1"/>
    <property type="match status" value="1"/>
</dbReference>
<reference evidence="1" key="2">
    <citation type="journal article" date="2007" name="Science">
        <title>Draft genome sequence of the sexually transmitted pathogen Trichomonas vaginalis.</title>
        <authorList>
            <person name="Carlton J.M."/>
            <person name="Hirt R.P."/>
            <person name="Silva J.C."/>
            <person name="Delcher A.L."/>
            <person name="Schatz M."/>
            <person name="Zhao Q."/>
            <person name="Wortman J.R."/>
            <person name="Bidwell S.L."/>
            <person name="Alsmark U.C.M."/>
            <person name="Besteiro S."/>
            <person name="Sicheritz-Ponten T."/>
            <person name="Noel C.J."/>
            <person name="Dacks J.B."/>
            <person name="Foster P.G."/>
            <person name="Simillion C."/>
            <person name="Van de Peer Y."/>
            <person name="Miranda-Saavedra D."/>
            <person name="Barton G.J."/>
            <person name="Westrop G.D."/>
            <person name="Mueller S."/>
            <person name="Dessi D."/>
            <person name="Fiori P.L."/>
            <person name="Ren Q."/>
            <person name="Paulsen I."/>
            <person name="Zhang H."/>
            <person name="Bastida-Corcuera F.D."/>
            <person name="Simoes-Barbosa A."/>
            <person name="Brown M.T."/>
            <person name="Hayes R.D."/>
            <person name="Mukherjee M."/>
            <person name="Okumura C.Y."/>
            <person name="Schneider R."/>
            <person name="Smith A.J."/>
            <person name="Vanacova S."/>
            <person name="Villalvazo M."/>
            <person name="Haas B.J."/>
            <person name="Pertea M."/>
            <person name="Feldblyum T.V."/>
            <person name="Utterback T.R."/>
            <person name="Shu C.L."/>
            <person name="Osoegawa K."/>
            <person name="de Jong P.J."/>
            <person name="Hrdy I."/>
            <person name="Horvathova L."/>
            <person name="Zubacova Z."/>
            <person name="Dolezal P."/>
            <person name="Malik S.B."/>
            <person name="Logsdon J.M. Jr."/>
            <person name="Henze K."/>
            <person name="Gupta A."/>
            <person name="Wang C.C."/>
            <person name="Dunne R.L."/>
            <person name="Upcroft J.A."/>
            <person name="Upcroft P."/>
            <person name="White O."/>
            <person name="Salzberg S.L."/>
            <person name="Tang P."/>
            <person name="Chiu C.-H."/>
            <person name="Lee Y.-S."/>
            <person name="Embley T.M."/>
            <person name="Coombs G.H."/>
            <person name="Mottram J.C."/>
            <person name="Tachezy J."/>
            <person name="Fraser-Liggett C.M."/>
            <person name="Johnson P.J."/>
        </authorList>
    </citation>
    <scope>NUCLEOTIDE SEQUENCE [LARGE SCALE GENOMIC DNA]</scope>
    <source>
        <strain evidence="1">G3</strain>
    </source>
</reference>
<dbReference type="PANTHER" id="PTHR45661">
    <property type="entry name" value="SURFACE ANTIGEN"/>
    <property type="match status" value="1"/>
</dbReference>
<dbReference type="Pfam" id="PF13306">
    <property type="entry name" value="LRR_5"/>
    <property type="match status" value="4"/>
</dbReference>
<dbReference type="InterPro" id="IPR032675">
    <property type="entry name" value="LRR_dom_sf"/>
</dbReference>